<accession>W4JY79</accession>
<feature type="domain" description="NADH:flavin oxidoreductase/NADH oxidase N-terminal" evidence="1">
    <location>
        <begin position="7"/>
        <end position="340"/>
    </location>
</feature>
<dbReference type="FunCoup" id="W4JY79">
    <property type="interactions" value="241"/>
</dbReference>
<dbReference type="GO" id="GO:0010181">
    <property type="term" value="F:FMN binding"/>
    <property type="evidence" value="ECO:0007669"/>
    <property type="project" value="InterPro"/>
</dbReference>
<dbReference type="eggNOG" id="KOG0134">
    <property type="taxonomic scope" value="Eukaryota"/>
</dbReference>
<dbReference type="GeneID" id="20675672"/>
<proteinExistence type="predicted"/>
<dbReference type="KEGG" id="hir:HETIRDRAFT_446181"/>
<dbReference type="RefSeq" id="XP_009550380.1">
    <property type="nucleotide sequence ID" value="XM_009552085.1"/>
</dbReference>
<name>W4JY79_HETIT</name>
<dbReference type="InterPro" id="IPR001155">
    <property type="entry name" value="OxRdtase_FMN_N"/>
</dbReference>
<evidence type="ECO:0000259" key="1">
    <source>
        <dbReference type="Pfam" id="PF00724"/>
    </source>
</evidence>
<dbReference type="PANTHER" id="PTHR22893">
    <property type="entry name" value="NADH OXIDOREDUCTASE-RELATED"/>
    <property type="match status" value="1"/>
</dbReference>
<dbReference type="OrthoDB" id="276546at2759"/>
<dbReference type="Pfam" id="PF00724">
    <property type="entry name" value="Oxidored_FMN"/>
    <property type="match status" value="1"/>
</dbReference>
<protein>
    <recommendedName>
        <fullName evidence="1">NADH:flavin oxidoreductase/NADH oxidase N-terminal domain-containing protein</fullName>
    </recommendedName>
</protein>
<gene>
    <name evidence="2" type="ORF">HETIRDRAFT_446181</name>
</gene>
<dbReference type="InterPro" id="IPR013785">
    <property type="entry name" value="Aldolase_TIM"/>
</dbReference>
<keyword evidence="3" id="KW-1185">Reference proteome</keyword>
<dbReference type="Gene3D" id="3.20.20.70">
    <property type="entry name" value="Aldolase class I"/>
    <property type="match status" value="1"/>
</dbReference>
<dbReference type="HOGENOM" id="CLU_012153_0_0_1"/>
<dbReference type="EMBL" id="KI925462">
    <property type="protein sequence ID" value="ETW78409.1"/>
    <property type="molecule type" value="Genomic_DNA"/>
</dbReference>
<dbReference type="InterPro" id="IPR045247">
    <property type="entry name" value="Oye-like"/>
</dbReference>
<evidence type="ECO:0000313" key="3">
    <source>
        <dbReference type="Proteomes" id="UP000030671"/>
    </source>
</evidence>
<dbReference type="Proteomes" id="UP000030671">
    <property type="component" value="Unassembled WGS sequence"/>
</dbReference>
<sequence>MSSPSPQLFQPLTVGNLVLQHRVVMAPLTRFRANAQHIHTDIAVKYYTQRASIPGTLIISEATFIAPQAGGYANVPGIWSDEQIASWKKVTDAIHAKGSFIYIQLWALGRAADPAQLVLEDSSFQAVSSGNIRMGGREAAPRPLTVDEIKEYVQFYATAASNAVHKAGFDGVEIHNANGYLPDQFLQDVSNNRTDEYGGSIENRARFGLEVIDAVTKAVGEKIVGIRFSPWSEFQDMGMKDPIPTFSHMIETIRDRYPDFGYIHLVEPRINAAVDIEVKQGQTNEVFRKLWGSKVYLTAGGYKKEDALKAAETDNTLVVFGRYFISNPDLVLRLKEDIPLTMYDRNAFYAHTVPEGYIDWPFANEMEAAVA</sequence>
<dbReference type="FunFam" id="3.20.20.70:FF:000138">
    <property type="entry name" value="NADPH dehydrogenase 1"/>
    <property type="match status" value="1"/>
</dbReference>
<organism evidence="2 3">
    <name type="scientific">Heterobasidion irregulare (strain TC 32-1)</name>
    <dbReference type="NCBI Taxonomy" id="747525"/>
    <lineage>
        <taxon>Eukaryota</taxon>
        <taxon>Fungi</taxon>
        <taxon>Dikarya</taxon>
        <taxon>Basidiomycota</taxon>
        <taxon>Agaricomycotina</taxon>
        <taxon>Agaricomycetes</taxon>
        <taxon>Russulales</taxon>
        <taxon>Bondarzewiaceae</taxon>
        <taxon>Heterobasidion</taxon>
        <taxon>Heterobasidion annosum species complex</taxon>
    </lineage>
</organism>
<dbReference type="CDD" id="cd02933">
    <property type="entry name" value="OYE_like_FMN"/>
    <property type="match status" value="1"/>
</dbReference>
<reference evidence="2 3" key="1">
    <citation type="journal article" date="2012" name="New Phytol.">
        <title>Insight into trade-off between wood decay and parasitism from the genome of a fungal forest pathogen.</title>
        <authorList>
            <person name="Olson A."/>
            <person name="Aerts A."/>
            <person name="Asiegbu F."/>
            <person name="Belbahri L."/>
            <person name="Bouzid O."/>
            <person name="Broberg A."/>
            <person name="Canback B."/>
            <person name="Coutinho P.M."/>
            <person name="Cullen D."/>
            <person name="Dalman K."/>
            <person name="Deflorio G."/>
            <person name="van Diepen L.T."/>
            <person name="Dunand C."/>
            <person name="Duplessis S."/>
            <person name="Durling M."/>
            <person name="Gonthier P."/>
            <person name="Grimwood J."/>
            <person name="Fossdal C.G."/>
            <person name="Hansson D."/>
            <person name="Henrissat B."/>
            <person name="Hietala A."/>
            <person name="Himmelstrand K."/>
            <person name="Hoffmeister D."/>
            <person name="Hogberg N."/>
            <person name="James T.Y."/>
            <person name="Karlsson M."/>
            <person name="Kohler A."/>
            <person name="Kues U."/>
            <person name="Lee Y.H."/>
            <person name="Lin Y.C."/>
            <person name="Lind M."/>
            <person name="Lindquist E."/>
            <person name="Lombard V."/>
            <person name="Lucas S."/>
            <person name="Lunden K."/>
            <person name="Morin E."/>
            <person name="Murat C."/>
            <person name="Park J."/>
            <person name="Raffaello T."/>
            <person name="Rouze P."/>
            <person name="Salamov A."/>
            <person name="Schmutz J."/>
            <person name="Solheim H."/>
            <person name="Stahlberg J."/>
            <person name="Velez H."/>
            <person name="de Vries R.P."/>
            <person name="Wiebenga A."/>
            <person name="Woodward S."/>
            <person name="Yakovlev I."/>
            <person name="Garbelotto M."/>
            <person name="Martin F."/>
            <person name="Grigoriev I.V."/>
            <person name="Stenlid J."/>
        </authorList>
    </citation>
    <scope>NUCLEOTIDE SEQUENCE [LARGE SCALE GENOMIC DNA]</scope>
    <source>
        <strain evidence="2 3">TC 32-1</strain>
    </source>
</reference>
<dbReference type="SUPFAM" id="SSF51395">
    <property type="entry name" value="FMN-linked oxidoreductases"/>
    <property type="match status" value="1"/>
</dbReference>
<evidence type="ECO:0000313" key="2">
    <source>
        <dbReference type="EMBL" id="ETW78409.1"/>
    </source>
</evidence>
<dbReference type="GO" id="GO:0003959">
    <property type="term" value="F:NADPH dehydrogenase activity"/>
    <property type="evidence" value="ECO:0007669"/>
    <property type="project" value="TreeGrafter"/>
</dbReference>
<dbReference type="InParanoid" id="W4JY79"/>
<dbReference type="AlphaFoldDB" id="W4JY79"/>
<dbReference type="PANTHER" id="PTHR22893:SF91">
    <property type="entry name" value="NADPH DEHYDROGENASE 2-RELATED"/>
    <property type="match status" value="1"/>
</dbReference>